<evidence type="ECO:0000256" key="2">
    <source>
        <dbReference type="SAM" id="MobiDB-lite"/>
    </source>
</evidence>
<evidence type="ECO:0000256" key="1">
    <source>
        <dbReference type="ARBA" id="ARBA00012551"/>
    </source>
</evidence>
<evidence type="ECO:0000313" key="6">
    <source>
        <dbReference type="EMBL" id="WOH01121.1"/>
    </source>
</evidence>
<dbReference type="STRING" id="79200.A0A164YKJ6"/>
<dbReference type="Gene3D" id="3.40.50.300">
    <property type="entry name" value="P-loop containing nucleotide triphosphate hydrolases"/>
    <property type="match status" value="1"/>
</dbReference>
<reference evidence="5" key="1">
    <citation type="journal article" date="2016" name="Nat. Genet.">
        <title>A high-quality carrot genome assembly provides new insights into carotenoid accumulation and asterid genome evolution.</title>
        <authorList>
            <person name="Iorizzo M."/>
            <person name="Ellison S."/>
            <person name="Senalik D."/>
            <person name="Zeng P."/>
            <person name="Satapoomin P."/>
            <person name="Huang J."/>
            <person name="Bowman M."/>
            <person name="Iovene M."/>
            <person name="Sanseverino W."/>
            <person name="Cavagnaro P."/>
            <person name="Yildiz M."/>
            <person name="Macko-Podgorni A."/>
            <person name="Moranska E."/>
            <person name="Grzebelus E."/>
            <person name="Grzebelus D."/>
            <person name="Ashrafi H."/>
            <person name="Zheng Z."/>
            <person name="Cheng S."/>
            <person name="Spooner D."/>
            <person name="Van Deynze A."/>
            <person name="Simon P."/>
        </authorList>
    </citation>
    <scope>NUCLEOTIDE SEQUENCE [LARGE SCALE GENOMIC DNA]</scope>
    <source>
        <tissue evidence="5">Leaf</tissue>
    </source>
</reference>
<organism evidence="5">
    <name type="scientific">Daucus carota subsp. sativus</name>
    <name type="common">Carrot</name>
    <dbReference type="NCBI Taxonomy" id="79200"/>
    <lineage>
        <taxon>Eukaryota</taxon>
        <taxon>Viridiplantae</taxon>
        <taxon>Streptophyta</taxon>
        <taxon>Embryophyta</taxon>
        <taxon>Tracheophyta</taxon>
        <taxon>Spermatophyta</taxon>
        <taxon>Magnoliopsida</taxon>
        <taxon>eudicotyledons</taxon>
        <taxon>Gunneridae</taxon>
        <taxon>Pentapetalae</taxon>
        <taxon>asterids</taxon>
        <taxon>campanulids</taxon>
        <taxon>Apiales</taxon>
        <taxon>Apiaceae</taxon>
        <taxon>Apioideae</taxon>
        <taxon>Scandiceae</taxon>
        <taxon>Daucinae</taxon>
        <taxon>Daucus</taxon>
        <taxon>Daucus sect. Daucus</taxon>
    </lineage>
</organism>
<evidence type="ECO:0000259" key="4">
    <source>
        <dbReference type="Pfam" id="PF21933"/>
    </source>
</evidence>
<dbReference type="Pfam" id="PF21933">
    <property type="entry name" value="MCM5_C"/>
    <property type="match status" value="1"/>
</dbReference>
<dbReference type="InterPro" id="IPR054125">
    <property type="entry name" value="MCM5_C"/>
</dbReference>
<evidence type="ECO:0000259" key="3">
    <source>
        <dbReference type="Pfam" id="PF17855"/>
    </source>
</evidence>
<accession>A0A164YKJ6</accession>
<protein>
    <recommendedName>
        <fullName evidence="1">DNA helicase</fullName>
        <ecNumber evidence="1">3.6.4.12</ecNumber>
    </recommendedName>
</protein>
<dbReference type="Gramene" id="KZM94654">
    <property type="protein sequence ID" value="KZM94654"/>
    <property type="gene ID" value="DCAR_017896"/>
</dbReference>
<dbReference type="Proteomes" id="UP000077755">
    <property type="component" value="Chromosome 5"/>
</dbReference>
<keyword evidence="7" id="KW-1185">Reference proteome</keyword>
<reference evidence="6" key="2">
    <citation type="submission" date="2022-03" db="EMBL/GenBank/DDBJ databases">
        <title>Draft title - Genomic analysis of global carrot germplasm unveils the trajectory of domestication and the origin of high carotenoid orange carrot.</title>
        <authorList>
            <person name="Iorizzo M."/>
            <person name="Ellison S."/>
            <person name="Senalik D."/>
            <person name="Macko-Podgorni A."/>
            <person name="Grzebelus D."/>
            <person name="Bostan H."/>
            <person name="Rolling W."/>
            <person name="Curaba J."/>
            <person name="Simon P."/>
        </authorList>
    </citation>
    <scope>NUCLEOTIDE SEQUENCE</scope>
    <source>
        <tissue evidence="6">Leaf</tissue>
    </source>
</reference>
<name>A0A164YKJ6_DAUCS</name>
<dbReference type="EC" id="3.6.4.12" evidence="1"/>
<gene>
    <name evidence="5" type="ORF">DCAR_017896</name>
    <name evidence="6" type="ORF">DCAR_0520502</name>
</gene>
<dbReference type="EMBL" id="LNRQ01000005">
    <property type="protein sequence ID" value="KZM94654.1"/>
    <property type="molecule type" value="Genomic_DNA"/>
</dbReference>
<proteinExistence type="predicted"/>
<evidence type="ECO:0000313" key="7">
    <source>
        <dbReference type="Proteomes" id="UP000077755"/>
    </source>
</evidence>
<dbReference type="Pfam" id="PF17855">
    <property type="entry name" value="MCM_lid"/>
    <property type="match status" value="1"/>
</dbReference>
<feature type="domain" description="MCM AAA-lid" evidence="3">
    <location>
        <begin position="89"/>
        <end position="143"/>
    </location>
</feature>
<dbReference type="InterPro" id="IPR027417">
    <property type="entry name" value="P-loop_NTPase"/>
</dbReference>
<dbReference type="InterPro" id="IPR041562">
    <property type="entry name" value="MCM_lid"/>
</dbReference>
<dbReference type="EMBL" id="CP093347">
    <property type="protein sequence ID" value="WOH01121.1"/>
    <property type="molecule type" value="Genomic_DNA"/>
</dbReference>
<evidence type="ECO:0000313" key="5">
    <source>
        <dbReference type="EMBL" id="KZM94654.1"/>
    </source>
</evidence>
<feature type="region of interest" description="Disordered" evidence="2">
    <location>
        <begin position="1"/>
        <end position="63"/>
    </location>
</feature>
<feature type="domain" description="MCM5 C-terminal" evidence="4">
    <location>
        <begin position="167"/>
        <end position="224"/>
    </location>
</feature>
<dbReference type="AlphaFoldDB" id="A0A164YKJ6"/>
<dbReference type="GO" id="GO:0003678">
    <property type="term" value="F:DNA helicase activity"/>
    <property type="evidence" value="ECO:0007669"/>
    <property type="project" value="UniProtKB-EC"/>
</dbReference>
<sequence length="226" mass="25319">MSGWDEGAVYYSEQAQFPRGAGDPEQAASRHTFETAAAEALPSLRSRVSGESGEMEEPETEENVKVIPCRPGLGGAIVLHSCDHVPQDTRRQANENGETAAVPITVRQLKAIVRLSEALAKMQLSYVASDNYVMEAIRLFNNATMDIAKSGINQQINLTPEMANDIRRMGIASHISERRLIDELSRMGLDESIVRVYLVVRRALLIMHQRDEVEYERERRVILRKA</sequence>